<accession>A0A9D3SHM2</accession>
<protein>
    <recommendedName>
        <fullName evidence="3">LRAT domain-containing protein</fullName>
    </recommendedName>
</protein>
<proteinExistence type="predicted"/>
<gene>
    <name evidence="1" type="ORF">KOW79_016527</name>
</gene>
<evidence type="ECO:0000313" key="2">
    <source>
        <dbReference type="Proteomes" id="UP000824219"/>
    </source>
</evidence>
<evidence type="ECO:0008006" key="3">
    <source>
        <dbReference type="Google" id="ProtNLM"/>
    </source>
</evidence>
<keyword evidence="2" id="KW-1185">Reference proteome</keyword>
<comment type="caution">
    <text evidence="1">The sequence shown here is derived from an EMBL/GenBank/DDBJ whole genome shotgun (WGS) entry which is preliminary data.</text>
</comment>
<name>A0A9D3SHM2_9TELE</name>
<dbReference type="Proteomes" id="UP000824219">
    <property type="component" value="Linkage Group LG20"/>
</dbReference>
<evidence type="ECO:0000313" key="1">
    <source>
        <dbReference type="EMBL" id="KAG7319384.1"/>
    </source>
</evidence>
<dbReference type="OrthoDB" id="8883659at2759"/>
<sequence length="416" mass="47287">MDLFFTQKLPGDNITLFTGTSVGYSPGPEFPVLFKPNPTQWEPWNRNLEADGPDEDTPSFIKRKIFQRKVLNSAQITRLILEINDWSTKSGEKRSSSALMTQSQERMMMRLILEPKVFTVVKNYTEEYTGDAQNGDVFIVQQDRKSLDAGVYCAENARVIRLKKKFFISTEVRKVDVLSFTRGNRFAVYRKNGGIPHSFRENVKEAMSRGPEYSLRRYNCMELVMDLLEVDLKPTIQDGIKIGLGTKPRGFKVVKKFSDHSSGHVKLGDLLIVESGMSVTGYHHAGVCCCESGQEIIHFTLSSVSTSCPGLVSKVNIKGFTHSKFAVYRKKTGISDSFQRRVAEAMKQSPKYQLLNYNCIHFALELYYGDLEVKDRNVEDLMKLLFDDFEGIQVCYVSRKQTTSQSTETLQPAEAY</sequence>
<organism evidence="1 2">
    <name type="scientific">Hemibagrus wyckioides</name>
    <dbReference type="NCBI Taxonomy" id="337641"/>
    <lineage>
        <taxon>Eukaryota</taxon>
        <taxon>Metazoa</taxon>
        <taxon>Chordata</taxon>
        <taxon>Craniata</taxon>
        <taxon>Vertebrata</taxon>
        <taxon>Euteleostomi</taxon>
        <taxon>Actinopterygii</taxon>
        <taxon>Neopterygii</taxon>
        <taxon>Teleostei</taxon>
        <taxon>Ostariophysi</taxon>
        <taxon>Siluriformes</taxon>
        <taxon>Bagridae</taxon>
        <taxon>Hemibagrus</taxon>
    </lineage>
</organism>
<reference evidence="1 2" key="1">
    <citation type="submission" date="2021-06" db="EMBL/GenBank/DDBJ databases">
        <title>Chromosome-level genome assembly of the red-tail catfish (Hemibagrus wyckioides).</title>
        <authorList>
            <person name="Shao F."/>
        </authorList>
    </citation>
    <scope>NUCLEOTIDE SEQUENCE [LARGE SCALE GENOMIC DNA]</scope>
    <source>
        <strain evidence="1">EC202008001</strain>
        <tissue evidence="1">Blood</tissue>
    </source>
</reference>
<dbReference type="EMBL" id="JAHKSW010000020">
    <property type="protein sequence ID" value="KAG7319384.1"/>
    <property type="molecule type" value="Genomic_DNA"/>
</dbReference>
<dbReference type="AlphaFoldDB" id="A0A9D3SHM2"/>
<dbReference type="Gene3D" id="3.90.1720.10">
    <property type="entry name" value="endopeptidase domain like (from Nostoc punctiforme)"/>
    <property type="match status" value="1"/>
</dbReference>